<keyword evidence="2" id="KW-1133">Transmembrane helix</keyword>
<evidence type="ECO:0000313" key="4">
    <source>
        <dbReference type="EMBL" id="MED1202003.1"/>
    </source>
</evidence>
<dbReference type="Pfam" id="PF13413">
    <property type="entry name" value="HTH_25"/>
    <property type="match status" value="1"/>
</dbReference>
<gene>
    <name evidence="4" type="ORF">P4T90_02730</name>
</gene>
<organism evidence="4 5">
    <name type="scientific">Heyndrickxia acidicola</name>
    <dbReference type="NCBI Taxonomy" id="209389"/>
    <lineage>
        <taxon>Bacteria</taxon>
        <taxon>Bacillati</taxon>
        <taxon>Bacillota</taxon>
        <taxon>Bacilli</taxon>
        <taxon>Bacillales</taxon>
        <taxon>Bacillaceae</taxon>
        <taxon>Heyndrickxia</taxon>
    </lineage>
</organism>
<evidence type="ECO:0000313" key="5">
    <source>
        <dbReference type="Proteomes" id="UP001341444"/>
    </source>
</evidence>
<protein>
    <submittedName>
        <fullName evidence="4">DUF4115 domain-containing protein</fullName>
    </submittedName>
</protein>
<dbReference type="PROSITE" id="PS50943">
    <property type="entry name" value="HTH_CROC1"/>
    <property type="match status" value="1"/>
</dbReference>
<keyword evidence="2" id="KW-0472">Membrane</keyword>
<name>A0ABU6ME95_9BACI</name>
<evidence type="ECO:0000259" key="3">
    <source>
        <dbReference type="PROSITE" id="PS50943"/>
    </source>
</evidence>
<dbReference type="SMART" id="SM00530">
    <property type="entry name" value="HTH_XRE"/>
    <property type="match status" value="1"/>
</dbReference>
<dbReference type="Proteomes" id="UP001341444">
    <property type="component" value="Unassembled WGS sequence"/>
</dbReference>
<proteinExistence type="predicted"/>
<dbReference type="EMBL" id="JARMAB010000004">
    <property type="protein sequence ID" value="MED1202003.1"/>
    <property type="molecule type" value="Genomic_DNA"/>
</dbReference>
<feature type="region of interest" description="Disordered" evidence="1">
    <location>
        <begin position="150"/>
        <end position="200"/>
    </location>
</feature>
<dbReference type="RefSeq" id="WP_066264567.1">
    <property type="nucleotide sequence ID" value="NZ_JARMAB010000004.1"/>
</dbReference>
<dbReference type="CDD" id="cd00093">
    <property type="entry name" value="HTH_XRE"/>
    <property type="match status" value="1"/>
</dbReference>
<feature type="transmembrane region" description="Helical" evidence="2">
    <location>
        <begin position="107"/>
        <end position="131"/>
    </location>
</feature>
<dbReference type="PANTHER" id="PTHR34475:SF1">
    <property type="entry name" value="CYTOSKELETON PROTEIN RODZ"/>
    <property type="match status" value="1"/>
</dbReference>
<dbReference type="InterPro" id="IPR001387">
    <property type="entry name" value="Cro/C1-type_HTH"/>
</dbReference>
<feature type="compositionally biased region" description="Low complexity" evidence="1">
    <location>
        <begin position="162"/>
        <end position="186"/>
    </location>
</feature>
<evidence type="ECO:0000256" key="1">
    <source>
        <dbReference type="SAM" id="MobiDB-lite"/>
    </source>
</evidence>
<sequence length="301" mass="33314">MSELGARLKEAREAKGLSLDDLQRMTKIQKRYLIGIEEGNYGMMPGKFYVRAFIKQYAETIGLDPEQLFEEYKSDIPVAYNEDLPDQMISISRVQSRKSVSNNTSKAFNFAPTIFIVVCIIAAFFLIWYVVTKVSSNHVEKLGQNNTQQQMKLQETGKATQSANKSVSSGSTTSSKPKSTNSGKSKQPAPSAQNLSVSGTSGVNTTTYKLKGTKDFKVTLKSTGQTWVNMKNGKGYSYFQGMLSNGKSQSVDFSKETEAVLTIGRTTETEVYINGQKLKYDIPPSKSVNQTLTIQFEPSTT</sequence>
<dbReference type="InterPro" id="IPR025194">
    <property type="entry name" value="RodZ-like_C"/>
</dbReference>
<dbReference type="InterPro" id="IPR010982">
    <property type="entry name" value="Lambda_DNA-bd_dom_sf"/>
</dbReference>
<feature type="domain" description="HTH cro/C1-type" evidence="3">
    <location>
        <begin position="8"/>
        <end position="68"/>
    </location>
</feature>
<dbReference type="Pfam" id="PF13464">
    <property type="entry name" value="RodZ_C"/>
    <property type="match status" value="1"/>
</dbReference>
<keyword evidence="5" id="KW-1185">Reference proteome</keyword>
<dbReference type="PANTHER" id="PTHR34475">
    <property type="match status" value="1"/>
</dbReference>
<evidence type="ECO:0000256" key="2">
    <source>
        <dbReference type="SAM" id="Phobius"/>
    </source>
</evidence>
<dbReference type="Gene3D" id="1.10.260.40">
    <property type="entry name" value="lambda repressor-like DNA-binding domains"/>
    <property type="match status" value="1"/>
</dbReference>
<dbReference type="SUPFAM" id="SSF47413">
    <property type="entry name" value="lambda repressor-like DNA-binding domains"/>
    <property type="match status" value="1"/>
</dbReference>
<feature type="compositionally biased region" description="Polar residues" evidence="1">
    <location>
        <begin position="150"/>
        <end position="161"/>
    </location>
</feature>
<dbReference type="InterPro" id="IPR050400">
    <property type="entry name" value="Bact_Cytoskel_RodZ"/>
</dbReference>
<comment type="caution">
    <text evidence="4">The sequence shown here is derived from an EMBL/GenBank/DDBJ whole genome shotgun (WGS) entry which is preliminary data.</text>
</comment>
<reference evidence="4 5" key="1">
    <citation type="submission" date="2023-03" db="EMBL/GenBank/DDBJ databases">
        <title>Bacillus Genome Sequencing.</title>
        <authorList>
            <person name="Dunlap C."/>
        </authorList>
    </citation>
    <scope>NUCLEOTIDE SEQUENCE [LARGE SCALE GENOMIC DNA]</scope>
    <source>
        <strain evidence="4 5">B-23453</strain>
    </source>
</reference>
<keyword evidence="2" id="KW-0812">Transmembrane</keyword>
<accession>A0ABU6ME95</accession>